<evidence type="ECO:0000256" key="1">
    <source>
        <dbReference type="ARBA" id="ARBA00023002"/>
    </source>
</evidence>
<dbReference type="Proteomes" id="UP001485043">
    <property type="component" value="Unassembled WGS sequence"/>
</dbReference>
<dbReference type="PANTHER" id="PTHR43157:SF31">
    <property type="entry name" value="PHOSPHATIDYLINOSITOL-GLYCAN BIOSYNTHESIS CLASS F PROTEIN"/>
    <property type="match status" value="1"/>
</dbReference>
<name>A0AAW1T5M8_9CHLO</name>
<evidence type="ECO:0000313" key="3">
    <source>
        <dbReference type="Proteomes" id="UP001485043"/>
    </source>
</evidence>
<evidence type="ECO:0000313" key="2">
    <source>
        <dbReference type="EMBL" id="KAK9863975.1"/>
    </source>
</evidence>
<dbReference type="InterPro" id="IPR036291">
    <property type="entry name" value="NAD(P)-bd_dom_sf"/>
</dbReference>
<dbReference type="AlphaFoldDB" id="A0AAW1T5M8"/>
<dbReference type="EMBL" id="JALJOV010000406">
    <property type="protein sequence ID" value="KAK9863975.1"/>
    <property type="molecule type" value="Genomic_DNA"/>
</dbReference>
<reference evidence="2 3" key="1">
    <citation type="journal article" date="2024" name="Nat. Commun.">
        <title>Phylogenomics reveals the evolutionary origins of lichenization in chlorophyte algae.</title>
        <authorList>
            <person name="Puginier C."/>
            <person name="Libourel C."/>
            <person name="Otte J."/>
            <person name="Skaloud P."/>
            <person name="Haon M."/>
            <person name="Grisel S."/>
            <person name="Petersen M."/>
            <person name="Berrin J.G."/>
            <person name="Delaux P.M."/>
            <person name="Dal Grande F."/>
            <person name="Keller J."/>
        </authorList>
    </citation>
    <scope>NUCLEOTIDE SEQUENCE [LARGE SCALE GENOMIC DNA]</scope>
    <source>
        <strain evidence="2 3">SAG 2523</strain>
    </source>
</reference>
<organism evidence="2 3">
    <name type="scientific">Apatococcus fuscideae</name>
    <dbReference type="NCBI Taxonomy" id="2026836"/>
    <lineage>
        <taxon>Eukaryota</taxon>
        <taxon>Viridiplantae</taxon>
        <taxon>Chlorophyta</taxon>
        <taxon>core chlorophytes</taxon>
        <taxon>Trebouxiophyceae</taxon>
        <taxon>Chlorellales</taxon>
        <taxon>Chlorellaceae</taxon>
        <taxon>Apatococcus</taxon>
    </lineage>
</organism>
<dbReference type="InterPro" id="IPR002347">
    <property type="entry name" value="SDR_fam"/>
</dbReference>
<proteinExistence type="predicted"/>
<dbReference type="CDD" id="cd05327">
    <property type="entry name" value="retinol-DH_like_SDR_c_like"/>
    <property type="match status" value="1"/>
</dbReference>
<dbReference type="PRINTS" id="PR00081">
    <property type="entry name" value="GDHRDH"/>
</dbReference>
<keyword evidence="1" id="KW-0560">Oxidoreductase</keyword>
<keyword evidence="3" id="KW-1185">Reference proteome</keyword>
<dbReference type="PANTHER" id="PTHR43157">
    <property type="entry name" value="PHOSPHATIDYLINOSITOL-GLYCAN BIOSYNTHESIS CLASS F PROTEIN-RELATED"/>
    <property type="match status" value="1"/>
</dbReference>
<dbReference type="Gene3D" id="3.40.50.720">
    <property type="entry name" value="NAD(P)-binding Rossmann-like Domain"/>
    <property type="match status" value="1"/>
</dbReference>
<dbReference type="GO" id="GO:0016491">
    <property type="term" value="F:oxidoreductase activity"/>
    <property type="evidence" value="ECO:0007669"/>
    <property type="project" value="UniProtKB-KW"/>
</dbReference>
<gene>
    <name evidence="2" type="ORF">WJX84_005465</name>
</gene>
<dbReference type="SUPFAM" id="SSF51735">
    <property type="entry name" value="NAD(P)-binding Rossmann-fold domains"/>
    <property type="match status" value="1"/>
</dbReference>
<sequence length="317" mass="34161">MGGLGFYTTATQALQGADLAGKTAVVTGGNSGIGLETVRALALAGAHVVLLSRSVDAGKKIAESIRAEGVLGSISVKRLDLADLSIVQACAEDINSTEARLDLLILNAGVMMTPFLHTAQGLELQIGTNHFGHFLFTQLLLDKVKMTAKEKSSPARVISLSSAAHQFPQKFDLGDIHYRHRKYQKQMAYGYSKLANVLFARELARRLEGTGVSAFSVHPGIIFASNLYRHLPPFRIPAVAWLFSKLFAFFLKSNSSGAATTVYAATAPGLDAQSGAYLYDCKVQKSSKLGQDMDLAARLWTTTEQQLSQVLKDGKLQ</sequence>
<protein>
    <submittedName>
        <fullName evidence="2">Uncharacterized protein</fullName>
    </submittedName>
</protein>
<dbReference type="Pfam" id="PF00106">
    <property type="entry name" value="adh_short"/>
    <property type="match status" value="1"/>
</dbReference>
<accession>A0AAW1T5M8</accession>
<comment type="caution">
    <text evidence="2">The sequence shown here is derived from an EMBL/GenBank/DDBJ whole genome shotgun (WGS) entry which is preliminary data.</text>
</comment>